<keyword evidence="1" id="KW-1133">Transmembrane helix</keyword>
<accession>A0ABT7TC69</accession>
<keyword evidence="3" id="KW-1185">Reference proteome</keyword>
<organism evidence="2 3">
    <name type="scientific">Curtobacterium subtropicum</name>
    <dbReference type="NCBI Taxonomy" id="3055138"/>
    <lineage>
        <taxon>Bacteria</taxon>
        <taxon>Bacillati</taxon>
        <taxon>Actinomycetota</taxon>
        <taxon>Actinomycetes</taxon>
        <taxon>Micrococcales</taxon>
        <taxon>Microbacteriaceae</taxon>
        <taxon>Curtobacterium</taxon>
    </lineage>
</organism>
<proteinExistence type="predicted"/>
<gene>
    <name evidence="2" type="ORF">QUG98_01705</name>
</gene>
<name>A0ABT7TC69_9MICO</name>
<protein>
    <submittedName>
        <fullName evidence="2">Uncharacterized protein</fullName>
    </submittedName>
</protein>
<evidence type="ECO:0000313" key="3">
    <source>
        <dbReference type="Proteomes" id="UP001235720"/>
    </source>
</evidence>
<feature type="transmembrane region" description="Helical" evidence="1">
    <location>
        <begin position="34"/>
        <end position="61"/>
    </location>
</feature>
<dbReference type="RefSeq" id="WP_289468907.1">
    <property type="nucleotide sequence ID" value="NZ_JAUCMM010000001.1"/>
</dbReference>
<keyword evidence="1" id="KW-0472">Membrane</keyword>
<comment type="caution">
    <text evidence="2">The sequence shown here is derived from an EMBL/GenBank/DDBJ whole genome shotgun (WGS) entry which is preliminary data.</text>
</comment>
<sequence length="66" mass="7067">MGESRDLDELLARADRVDARPHTVRRGVGLGVTLLATAGLVACIVVGIAQGLLLTLLRFLFGIWPL</sequence>
<reference evidence="2 3" key="1">
    <citation type="submission" date="2023-06" db="EMBL/GenBank/DDBJ databases">
        <authorList>
            <person name="Feng G."/>
            <person name="Li J."/>
            <person name="Zhu H."/>
        </authorList>
    </citation>
    <scope>NUCLEOTIDE SEQUENCE [LARGE SCALE GENOMIC DNA]</scope>
    <source>
        <strain evidence="2 3">RHCJP20</strain>
    </source>
</reference>
<keyword evidence="1" id="KW-0812">Transmembrane</keyword>
<evidence type="ECO:0000313" key="2">
    <source>
        <dbReference type="EMBL" id="MDM7887156.1"/>
    </source>
</evidence>
<dbReference type="Proteomes" id="UP001235720">
    <property type="component" value="Unassembled WGS sequence"/>
</dbReference>
<dbReference type="EMBL" id="JAUCMM010000001">
    <property type="protein sequence ID" value="MDM7887156.1"/>
    <property type="molecule type" value="Genomic_DNA"/>
</dbReference>
<evidence type="ECO:0000256" key="1">
    <source>
        <dbReference type="SAM" id="Phobius"/>
    </source>
</evidence>